<dbReference type="InterPro" id="IPR046468">
    <property type="entry name" value="Spt20-like_SEP"/>
</dbReference>
<gene>
    <name evidence="5" type="ORF">g.4229</name>
</gene>
<dbReference type="EMBL" id="GEDC01000262">
    <property type="protein sequence ID" value="JAS37036.1"/>
    <property type="molecule type" value="Transcribed_RNA"/>
</dbReference>
<dbReference type="GO" id="GO:0006357">
    <property type="term" value="P:regulation of transcription by RNA polymerase II"/>
    <property type="evidence" value="ECO:0007669"/>
    <property type="project" value="TreeGrafter"/>
</dbReference>
<proteinExistence type="inferred from homology"/>
<organism evidence="5">
    <name type="scientific">Clastoptera arizonana</name>
    <name type="common">Arizona spittle bug</name>
    <dbReference type="NCBI Taxonomy" id="38151"/>
    <lineage>
        <taxon>Eukaryota</taxon>
        <taxon>Metazoa</taxon>
        <taxon>Ecdysozoa</taxon>
        <taxon>Arthropoda</taxon>
        <taxon>Hexapoda</taxon>
        <taxon>Insecta</taxon>
        <taxon>Pterygota</taxon>
        <taxon>Neoptera</taxon>
        <taxon>Paraneoptera</taxon>
        <taxon>Hemiptera</taxon>
        <taxon>Auchenorrhyncha</taxon>
        <taxon>Cercopoidea</taxon>
        <taxon>Clastopteridae</taxon>
        <taxon>Clastoptera</taxon>
    </lineage>
</organism>
<feature type="compositionally biased region" description="Pro residues" evidence="3">
    <location>
        <begin position="906"/>
        <end position="920"/>
    </location>
</feature>
<feature type="compositionally biased region" description="Pro residues" evidence="3">
    <location>
        <begin position="809"/>
        <end position="823"/>
    </location>
</feature>
<dbReference type="PANTHER" id="PTHR13526:SF8">
    <property type="entry name" value="TRANSCRIPTION FACTOR SPT20 HOMOLOG"/>
    <property type="match status" value="1"/>
</dbReference>
<reference evidence="5" key="1">
    <citation type="submission" date="2015-12" db="EMBL/GenBank/DDBJ databases">
        <title>De novo transcriptome assembly of four potential Pierce s Disease insect vectors from Arizona vineyards.</title>
        <authorList>
            <person name="Tassone E.E."/>
        </authorList>
    </citation>
    <scope>NUCLEOTIDE SEQUENCE</scope>
</reference>
<evidence type="ECO:0000259" key="4">
    <source>
        <dbReference type="Pfam" id="PF12090"/>
    </source>
</evidence>
<sequence length="1136" mass="122327">MQGLEAAIDEADHLLHTANKRLCRAPQSVEKNGKLSSTFFSIHQKLRQLYEKEVANTSQQSLQNLRPTSRLLEKLVDQENLNTLVLNLYPGNKGYSMCLKMGRDNVVETVKFPYQEDQLLTYIDNEELPAALADLLERSHPEIYYSGCVIAQIRDYRQTFPHYMCDTHHVLLRPSNQSIINDVNMITSDGDWTSEEKLLLESQLVLATQGPLCLDPSPAVGVMAQRIHHMRHALNTPSLRSTARRHNQIAVNRKRKLDQVTAKPLPHLAEFLAKKKSQPSRHAARTHSQQAINNVAKHQKKDDQHPPIDYWADVHRFAKPLDRPLETLDCTPLLVEEYILETERGMGRVYYIKLSILQRPSNCEFLGQLYVDKEYREGESNGASCRFSLGSRAQANRYIQQFTEIFTEEGRKSVRITHIVPGQPARVICTAGMRERTAKIAAQSLLQQHQQTLKQVLSAMSQQQIKLQKAVQAQKEQLVQVAAPSQTQIQVPNVSGHLGQSSESCSNSMLSNVTINGLGLISSLNPTSSHNGSVSNGEVAPKVTHTPVATQSSKPVIMTNPAISALANDLKNSVQQYQQQAAAAAAANAAANAAATAAANTANSSVNFVNHHSSSTSNNHGNTAILSLLNSNTSTSATVANPTLNQLLNTVIAPTPQQQTLNPKILTRKMTLTNILNSRLLTPSTNATTTSPVRVSLLSLTNQLSSPPVVQQKLTTGRLVQATLSGNVQTKTQTVQTIAPGNVQGLSGNVQTLRRVSTVTAQETTPTSSLGLSMPGLSALLAGTPSADNPVPGATNSGSSLLERLSTPPSYPSSSPKPPPAPSPSSINLNIASLQGAMVTSIPGLQNMQASKPVIMTNPAISALANDLKNSAQQFQQQAANAVSDNQVAGGSNSNSTLLERLSTPPSYPSSSPKPPPAPSPSSINLNLASIQGAMASIPGLQNVQVSIPGLAVPISVSLNVSAPHIVTTLPTSQVSNVAAPAATMVITNSNQAQLLTHVKSPNSQQTLRSPTTVSACNIAGAQSIQLLGTIQRPRAVVTTTNKPTLMARSVINTQRHTLKVAPSNSVISSGSSMTGNTQVLTLSPQQQLQIQAIQKQAIQKQAQLQLQQCLSQQVQQQPTAFTVKPRRRSNAADNK</sequence>
<dbReference type="InterPro" id="IPR021950">
    <property type="entry name" value="Spt20"/>
</dbReference>
<dbReference type="GO" id="GO:0000124">
    <property type="term" value="C:SAGA complex"/>
    <property type="evidence" value="ECO:0007669"/>
    <property type="project" value="InterPro"/>
</dbReference>
<dbReference type="GO" id="GO:0003712">
    <property type="term" value="F:transcription coregulator activity"/>
    <property type="evidence" value="ECO:0007669"/>
    <property type="project" value="InterPro"/>
</dbReference>
<evidence type="ECO:0000256" key="1">
    <source>
        <dbReference type="ARBA" id="ARBA00009112"/>
    </source>
</evidence>
<dbReference type="AlphaFoldDB" id="A0A1B6EGG4"/>
<feature type="domain" description="Spt20-like SEP" evidence="4">
    <location>
        <begin position="80"/>
        <end position="223"/>
    </location>
</feature>
<dbReference type="PANTHER" id="PTHR13526">
    <property type="entry name" value="TRANSCRIPTION FACTOR SPT20 HOMOLOG"/>
    <property type="match status" value="1"/>
</dbReference>
<keyword evidence="2" id="KW-0175">Coiled coil</keyword>
<comment type="similarity">
    <text evidence="1">Belongs to the SPT20 family.</text>
</comment>
<dbReference type="Pfam" id="PF12090">
    <property type="entry name" value="Spt20_SEP"/>
    <property type="match status" value="1"/>
</dbReference>
<accession>A0A1B6EGG4</accession>
<evidence type="ECO:0000313" key="5">
    <source>
        <dbReference type="EMBL" id="JAS37036.1"/>
    </source>
</evidence>
<feature type="coiled-coil region" evidence="2">
    <location>
        <begin position="567"/>
        <end position="594"/>
    </location>
</feature>
<feature type="region of interest" description="Disordered" evidence="3">
    <location>
        <begin position="881"/>
        <end position="924"/>
    </location>
</feature>
<evidence type="ECO:0000256" key="3">
    <source>
        <dbReference type="SAM" id="MobiDB-lite"/>
    </source>
</evidence>
<feature type="compositionally biased region" description="Polar residues" evidence="3">
    <location>
        <begin position="883"/>
        <end position="898"/>
    </location>
</feature>
<feature type="region of interest" description="Disordered" evidence="3">
    <location>
        <begin position="781"/>
        <end position="828"/>
    </location>
</feature>
<name>A0A1B6EGG4_9HEMI</name>
<protein>
    <recommendedName>
        <fullName evidence="4">Spt20-like SEP domain-containing protein</fullName>
    </recommendedName>
</protein>
<evidence type="ECO:0000256" key="2">
    <source>
        <dbReference type="SAM" id="Coils"/>
    </source>
</evidence>